<keyword evidence="2" id="KW-0597">Phosphoprotein</keyword>
<feature type="compositionally biased region" description="Basic and acidic residues" evidence="3">
    <location>
        <begin position="43"/>
        <end position="52"/>
    </location>
</feature>
<dbReference type="PROSITE" id="PS51421">
    <property type="entry name" value="RAS"/>
    <property type="match status" value="1"/>
</dbReference>
<dbReference type="InterPro" id="IPR027417">
    <property type="entry name" value="P-loop_NTPase"/>
</dbReference>
<feature type="compositionally biased region" description="Basic and acidic residues" evidence="3">
    <location>
        <begin position="67"/>
        <end position="77"/>
    </location>
</feature>
<dbReference type="InterPro" id="IPR001806">
    <property type="entry name" value="Small_GTPase"/>
</dbReference>
<accession>A0A6J8AWT8</accession>
<keyword evidence="5" id="KW-1185">Reference proteome</keyword>
<name>A0A6J8AWT8_MYTCO</name>
<dbReference type="AlphaFoldDB" id="A0A6J8AWT8"/>
<reference evidence="4 5" key="1">
    <citation type="submission" date="2020-06" db="EMBL/GenBank/DDBJ databases">
        <authorList>
            <person name="Li R."/>
            <person name="Bekaert M."/>
        </authorList>
    </citation>
    <scope>NUCLEOTIDE SEQUENCE [LARGE SCALE GENOMIC DNA]</scope>
    <source>
        <strain evidence="5">wild</strain>
    </source>
</reference>
<dbReference type="Proteomes" id="UP000507470">
    <property type="component" value="Unassembled WGS sequence"/>
</dbReference>
<dbReference type="InterPro" id="IPR051641">
    <property type="entry name" value="RGK_GTP-binding_reg"/>
</dbReference>
<dbReference type="GO" id="GO:0005246">
    <property type="term" value="F:calcium channel regulator activity"/>
    <property type="evidence" value="ECO:0007669"/>
    <property type="project" value="TreeGrafter"/>
</dbReference>
<dbReference type="OrthoDB" id="5239715at2759"/>
<evidence type="ECO:0000313" key="4">
    <source>
        <dbReference type="EMBL" id="CAC5375045.1"/>
    </source>
</evidence>
<dbReference type="PANTHER" id="PTHR45775:SF6">
    <property type="entry name" value="RAD, GEM_KIR FAMILY MEMBER 2, ISOFORM C"/>
    <property type="match status" value="1"/>
</dbReference>
<dbReference type="GO" id="GO:0005886">
    <property type="term" value="C:plasma membrane"/>
    <property type="evidence" value="ECO:0007669"/>
    <property type="project" value="TreeGrafter"/>
</dbReference>
<evidence type="ECO:0000256" key="2">
    <source>
        <dbReference type="ARBA" id="ARBA00022553"/>
    </source>
</evidence>
<dbReference type="Pfam" id="PF00071">
    <property type="entry name" value="Ras"/>
    <property type="match status" value="1"/>
</dbReference>
<dbReference type="PANTHER" id="PTHR45775">
    <property type="entry name" value="RAD, GEM/KIR FAMILY MEMBER 2, ISOFORM C"/>
    <property type="match status" value="1"/>
</dbReference>
<protein>
    <submittedName>
        <fullName evidence="4">Uncharacterized protein</fullName>
    </submittedName>
</protein>
<dbReference type="SMART" id="SM00174">
    <property type="entry name" value="RHO"/>
    <property type="match status" value="1"/>
</dbReference>
<feature type="region of interest" description="Disordered" evidence="3">
    <location>
        <begin position="111"/>
        <end position="197"/>
    </location>
</feature>
<dbReference type="SMART" id="SM00173">
    <property type="entry name" value="RAS"/>
    <property type="match status" value="1"/>
</dbReference>
<dbReference type="EMBL" id="CACVKT020002096">
    <property type="protein sequence ID" value="CAC5375045.1"/>
    <property type="molecule type" value="Genomic_DNA"/>
</dbReference>
<evidence type="ECO:0000313" key="5">
    <source>
        <dbReference type="Proteomes" id="UP000507470"/>
    </source>
</evidence>
<dbReference type="PRINTS" id="PR00449">
    <property type="entry name" value="RASTRNSFRMNG"/>
</dbReference>
<organism evidence="4 5">
    <name type="scientific">Mytilus coruscus</name>
    <name type="common">Sea mussel</name>
    <dbReference type="NCBI Taxonomy" id="42192"/>
    <lineage>
        <taxon>Eukaryota</taxon>
        <taxon>Metazoa</taxon>
        <taxon>Spiralia</taxon>
        <taxon>Lophotrochozoa</taxon>
        <taxon>Mollusca</taxon>
        <taxon>Bivalvia</taxon>
        <taxon>Autobranchia</taxon>
        <taxon>Pteriomorphia</taxon>
        <taxon>Mytilida</taxon>
        <taxon>Mytiloidea</taxon>
        <taxon>Mytilidae</taxon>
        <taxon>Mytilinae</taxon>
        <taxon>Mytilus</taxon>
    </lineage>
</organism>
<dbReference type="GO" id="GO:0003924">
    <property type="term" value="F:GTPase activity"/>
    <property type="evidence" value="ECO:0007669"/>
    <property type="project" value="InterPro"/>
</dbReference>
<gene>
    <name evidence="4" type="ORF">MCOR_12216</name>
</gene>
<dbReference type="GO" id="GO:0005525">
    <property type="term" value="F:GTP binding"/>
    <property type="evidence" value="ECO:0007669"/>
    <property type="project" value="InterPro"/>
</dbReference>
<feature type="compositionally biased region" description="Low complexity" evidence="3">
    <location>
        <begin position="180"/>
        <end position="189"/>
    </location>
</feature>
<evidence type="ECO:0000256" key="1">
    <source>
        <dbReference type="ARBA" id="ARBA00008846"/>
    </source>
</evidence>
<dbReference type="SMART" id="SM00175">
    <property type="entry name" value="RAB"/>
    <property type="match status" value="1"/>
</dbReference>
<dbReference type="PROSITE" id="PS51419">
    <property type="entry name" value="RAB"/>
    <property type="match status" value="1"/>
</dbReference>
<evidence type="ECO:0000256" key="3">
    <source>
        <dbReference type="SAM" id="MobiDB-lite"/>
    </source>
</evidence>
<proteinExistence type="inferred from homology"/>
<dbReference type="SUPFAM" id="SSF52540">
    <property type="entry name" value="P-loop containing nucleoside triphosphate hydrolases"/>
    <property type="match status" value="1"/>
</dbReference>
<feature type="region of interest" description="Disordered" evidence="3">
    <location>
        <begin position="43"/>
        <end position="97"/>
    </location>
</feature>
<sequence>MTIDHYSEKRIIRGPSISSNTSTSAGVMSSHLLVPGIHVSRSESNREDYEHHSGHRVLPLRSGSFREPGELEKEQRAKRPHVKSRSRHKRESTELSSDPDFYLSAAANQHRRRSSLPASTPNLLDFFTNDDTRDNRDARGDPALRRVRSFKTTTKGVVNRGDSVRKRSGRSSRDGSNEQSRSTITSSPRPTRHVPFEVNVEKPSDNSAISSYFKVVVLGAPGVGKTSITQQFMTSEYVAFENSVDQEENLVTVQLNGEESTLEFLDASDNEVNLENIRADAYIIIFSIPHRDTFDTAVDLMSELRMDMGIDRTVIMVGNKLDLVRKRKVKTEEAQEVSKMYDGKYIEVSAGLNHNIDELLVGILGSIRYKLNPSLTDPVLRVDTKKAGISALSMKGPINFFGRLFRRVSRKSRGRKKRHHTVA</sequence>
<feature type="compositionally biased region" description="Basic and acidic residues" evidence="3">
    <location>
        <begin position="130"/>
        <end position="144"/>
    </location>
</feature>
<comment type="similarity">
    <text evidence="1">Belongs to the small GTPase superfamily. RGK family.</text>
</comment>
<feature type="compositionally biased region" description="Basic residues" evidence="3">
    <location>
        <begin position="78"/>
        <end position="90"/>
    </location>
</feature>
<dbReference type="Gene3D" id="3.40.50.300">
    <property type="entry name" value="P-loop containing nucleotide triphosphate hydrolases"/>
    <property type="match status" value="1"/>
</dbReference>